<dbReference type="InterPro" id="IPR036291">
    <property type="entry name" value="NAD(P)-bd_dom_sf"/>
</dbReference>
<reference evidence="3" key="1">
    <citation type="submission" date="2020-10" db="EMBL/GenBank/DDBJ databases">
        <title>Taxonomic study of unclassified bacteria belonging to the class Ktedonobacteria.</title>
        <authorList>
            <person name="Yabe S."/>
            <person name="Wang C.M."/>
            <person name="Zheng Y."/>
            <person name="Sakai Y."/>
            <person name="Cavaletti L."/>
            <person name="Monciardini P."/>
            <person name="Donadio S."/>
        </authorList>
    </citation>
    <scope>NUCLEOTIDE SEQUENCE</scope>
    <source>
        <strain evidence="3">ID150040</strain>
    </source>
</reference>
<protein>
    <submittedName>
        <fullName evidence="3">Short-chain dehydrogenase</fullName>
    </submittedName>
</protein>
<gene>
    <name evidence="3" type="ORF">KSF_102860</name>
</gene>
<name>A0A8J3N903_9CHLR</name>
<dbReference type="CDD" id="cd05233">
    <property type="entry name" value="SDR_c"/>
    <property type="match status" value="1"/>
</dbReference>
<organism evidence="3 4">
    <name type="scientific">Reticulibacter mediterranei</name>
    <dbReference type="NCBI Taxonomy" id="2778369"/>
    <lineage>
        <taxon>Bacteria</taxon>
        <taxon>Bacillati</taxon>
        <taxon>Chloroflexota</taxon>
        <taxon>Ktedonobacteria</taxon>
        <taxon>Ktedonobacterales</taxon>
        <taxon>Reticulibacteraceae</taxon>
        <taxon>Reticulibacter</taxon>
    </lineage>
</organism>
<dbReference type="PANTHER" id="PTHR43477">
    <property type="entry name" value="DIHYDROANTICAPSIN 7-DEHYDROGENASE"/>
    <property type="match status" value="1"/>
</dbReference>
<dbReference type="PRINTS" id="PR00081">
    <property type="entry name" value="GDHRDH"/>
</dbReference>
<comment type="caution">
    <text evidence="3">The sequence shown here is derived from an EMBL/GenBank/DDBJ whole genome shotgun (WGS) entry which is preliminary data.</text>
</comment>
<dbReference type="RefSeq" id="WP_220210796.1">
    <property type="nucleotide sequence ID" value="NZ_BNJK01000002.1"/>
</dbReference>
<dbReference type="GO" id="GO:0016491">
    <property type="term" value="F:oxidoreductase activity"/>
    <property type="evidence" value="ECO:0007669"/>
    <property type="project" value="UniProtKB-KW"/>
</dbReference>
<dbReference type="SUPFAM" id="SSF51735">
    <property type="entry name" value="NAD(P)-binding Rossmann-fold domains"/>
    <property type="match status" value="1"/>
</dbReference>
<dbReference type="Pfam" id="PF00106">
    <property type="entry name" value="adh_short"/>
    <property type="match status" value="1"/>
</dbReference>
<comment type="similarity">
    <text evidence="1">Belongs to the short-chain dehydrogenases/reductases (SDR) family.</text>
</comment>
<dbReference type="InterPro" id="IPR051122">
    <property type="entry name" value="SDR_DHRS6-like"/>
</dbReference>
<evidence type="ECO:0000313" key="4">
    <source>
        <dbReference type="Proteomes" id="UP000597444"/>
    </source>
</evidence>
<dbReference type="InterPro" id="IPR002347">
    <property type="entry name" value="SDR_fam"/>
</dbReference>
<dbReference type="PANTHER" id="PTHR43477:SF1">
    <property type="entry name" value="DIHYDROANTICAPSIN 7-DEHYDROGENASE"/>
    <property type="match status" value="1"/>
</dbReference>
<keyword evidence="4" id="KW-1185">Reference proteome</keyword>
<dbReference type="Proteomes" id="UP000597444">
    <property type="component" value="Unassembled WGS sequence"/>
</dbReference>
<proteinExistence type="inferred from homology"/>
<dbReference type="Gene3D" id="3.40.50.720">
    <property type="entry name" value="NAD(P)-binding Rossmann-like Domain"/>
    <property type="match status" value="1"/>
</dbReference>
<evidence type="ECO:0000256" key="1">
    <source>
        <dbReference type="ARBA" id="ARBA00006484"/>
    </source>
</evidence>
<evidence type="ECO:0000313" key="3">
    <source>
        <dbReference type="EMBL" id="GHP00239.1"/>
    </source>
</evidence>
<keyword evidence="2" id="KW-0560">Oxidoreductase</keyword>
<sequence>MDESIKERGLHGKNVVVIGGSRGLGRALVAAAHAESAQVLAVARQEAELRKVAEERSGVQVLALDATHESAPARVFAALSPDVLLVCAGAVPHMAPLGEQSFEQFSRNWNTDVKIALFFLQAALNTPLPEGSTVVLMSSGAAIGGSPLSGGYAGSKRTLMFLARYAQEEADRLHLGLRFLALAPGNMMPETDMGKTGASAYAASRGLSIEDFLSLQRGGQPLVTPDLVASALMELASDPQKSAGKSFLLSGKGMEIVP</sequence>
<dbReference type="EMBL" id="BNJK01000002">
    <property type="protein sequence ID" value="GHP00239.1"/>
    <property type="molecule type" value="Genomic_DNA"/>
</dbReference>
<evidence type="ECO:0000256" key="2">
    <source>
        <dbReference type="ARBA" id="ARBA00023002"/>
    </source>
</evidence>
<accession>A0A8J3N903</accession>
<dbReference type="AlphaFoldDB" id="A0A8J3N903"/>